<dbReference type="SMART" id="SM00631">
    <property type="entry name" value="Zn_pept"/>
    <property type="match status" value="1"/>
</dbReference>
<evidence type="ECO:0000256" key="2">
    <source>
        <dbReference type="ARBA" id="ARBA00005988"/>
    </source>
</evidence>
<evidence type="ECO:0000256" key="7">
    <source>
        <dbReference type="ARBA" id="ARBA00022801"/>
    </source>
</evidence>
<evidence type="ECO:0000256" key="5">
    <source>
        <dbReference type="ARBA" id="ARBA00022723"/>
    </source>
</evidence>
<evidence type="ECO:0000256" key="8">
    <source>
        <dbReference type="ARBA" id="ARBA00022833"/>
    </source>
</evidence>
<comment type="caution">
    <text evidence="10">Lacks conserved residue(s) required for the propagation of feature annotation.</text>
</comment>
<dbReference type="PROSITE" id="PS52035">
    <property type="entry name" value="PEPTIDASE_M14"/>
    <property type="match status" value="1"/>
</dbReference>
<evidence type="ECO:0000256" key="6">
    <source>
        <dbReference type="ARBA" id="ARBA00022729"/>
    </source>
</evidence>
<keyword evidence="7" id="KW-0378">Hydrolase</keyword>
<protein>
    <recommendedName>
        <fullName evidence="12">Peptidase M14 domain-containing protein</fullName>
    </recommendedName>
</protein>
<keyword evidence="3" id="KW-0121">Carboxypeptidase</keyword>
<keyword evidence="11" id="KW-1133">Transmembrane helix</keyword>
<proteinExistence type="inferred from homology"/>
<evidence type="ECO:0000256" key="10">
    <source>
        <dbReference type="PROSITE-ProRule" id="PRU01379"/>
    </source>
</evidence>
<evidence type="ECO:0000259" key="12">
    <source>
        <dbReference type="PROSITE" id="PS52035"/>
    </source>
</evidence>
<dbReference type="GO" id="GO:0008270">
    <property type="term" value="F:zinc ion binding"/>
    <property type="evidence" value="ECO:0007669"/>
    <property type="project" value="InterPro"/>
</dbReference>
<dbReference type="FunFam" id="3.40.630.10:FF:000084">
    <property type="entry name" value="Carboxypeptidase B2"/>
    <property type="match status" value="1"/>
</dbReference>
<keyword evidence="4" id="KW-0645">Protease</keyword>
<evidence type="ECO:0000256" key="4">
    <source>
        <dbReference type="ARBA" id="ARBA00022670"/>
    </source>
</evidence>
<evidence type="ECO:0000313" key="13">
    <source>
        <dbReference type="EMBL" id="GCB63606.1"/>
    </source>
</evidence>
<dbReference type="InterPro" id="IPR000834">
    <property type="entry name" value="Peptidase_M14"/>
</dbReference>
<dbReference type="OrthoDB" id="3626597at2759"/>
<dbReference type="AlphaFoldDB" id="A0A401NRW5"/>
<name>A0A401NRW5_SCYTO</name>
<comment type="cofactor">
    <cofactor evidence="1">
        <name>Zn(2+)</name>
        <dbReference type="ChEBI" id="CHEBI:29105"/>
    </cofactor>
</comment>
<keyword evidence="9" id="KW-0482">Metalloprotease</keyword>
<dbReference type="STRING" id="75743.A0A401NRW5"/>
<accession>A0A401NRW5</accession>
<keyword evidence="14" id="KW-1185">Reference proteome</keyword>
<dbReference type="SUPFAM" id="SSF53187">
    <property type="entry name" value="Zn-dependent exopeptidases"/>
    <property type="match status" value="1"/>
</dbReference>
<evidence type="ECO:0000256" key="1">
    <source>
        <dbReference type="ARBA" id="ARBA00001947"/>
    </source>
</evidence>
<dbReference type="Gene3D" id="3.40.630.10">
    <property type="entry name" value="Zn peptidases"/>
    <property type="match status" value="2"/>
</dbReference>
<evidence type="ECO:0000313" key="14">
    <source>
        <dbReference type="Proteomes" id="UP000288216"/>
    </source>
</evidence>
<organism evidence="13 14">
    <name type="scientific">Scyliorhinus torazame</name>
    <name type="common">Cloudy catshark</name>
    <name type="synonym">Catulus torazame</name>
    <dbReference type="NCBI Taxonomy" id="75743"/>
    <lineage>
        <taxon>Eukaryota</taxon>
        <taxon>Metazoa</taxon>
        <taxon>Chordata</taxon>
        <taxon>Craniata</taxon>
        <taxon>Vertebrata</taxon>
        <taxon>Chondrichthyes</taxon>
        <taxon>Elasmobranchii</taxon>
        <taxon>Galeomorphii</taxon>
        <taxon>Galeoidea</taxon>
        <taxon>Carcharhiniformes</taxon>
        <taxon>Scyliorhinidae</taxon>
        <taxon>Scyliorhinus</taxon>
    </lineage>
</organism>
<dbReference type="GO" id="GO:0005615">
    <property type="term" value="C:extracellular space"/>
    <property type="evidence" value="ECO:0007669"/>
    <property type="project" value="TreeGrafter"/>
</dbReference>
<keyword evidence="6" id="KW-0732">Signal</keyword>
<keyword evidence="11" id="KW-0812">Transmembrane</keyword>
<dbReference type="PANTHER" id="PTHR11705:SF19">
    <property type="entry name" value="CARBOXYPEPTIDASE O"/>
    <property type="match status" value="1"/>
</dbReference>
<reference evidence="13 14" key="1">
    <citation type="journal article" date="2018" name="Nat. Ecol. Evol.">
        <title>Shark genomes provide insights into elasmobranch evolution and the origin of vertebrates.</title>
        <authorList>
            <person name="Hara Y"/>
            <person name="Yamaguchi K"/>
            <person name="Onimaru K"/>
            <person name="Kadota M"/>
            <person name="Koyanagi M"/>
            <person name="Keeley SD"/>
            <person name="Tatsumi K"/>
            <person name="Tanaka K"/>
            <person name="Motone F"/>
            <person name="Kageyama Y"/>
            <person name="Nozu R"/>
            <person name="Adachi N"/>
            <person name="Nishimura O"/>
            <person name="Nakagawa R"/>
            <person name="Tanegashima C"/>
            <person name="Kiyatake I"/>
            <person name="Matsumoto R"/>
            <person name="Murakumo K"/>
            <person name="Nishida K"/>
            <person name="Terakita A"/>
            <person name="Kuratani S"/>
            <person name="Sato K"/>
            <person name="Hyodo S Kuraku.S."/>
        </authorList>
    </citation>
    <scope>NUCLEOTIDE SEQUENCE [LARGE SCALE GENOMIC DNA]</scope>
</reference>
<dbReference type="GO" id="GO:0004181">
    <property type="term" value="F:metallocarboxypeptidase activity"/>
    <property type="evidence" value="ECO:0007669"/>
    <property type="project" value="InterPro"/>
</dbReference>
<feature type="transmembrane region" description="Helical" evidence="11">
    <location>
        <begin position="132"/>
        <end position="157"/>
    </location>
</feature>
<evidence type="ECO:0000256" key="3">
    <source>
        <dbReference type="ARBA" id="ARBA00022645"/>
    </source>
</evidence>
<keyword evidence="11" id="KW-0472">Membrane</keyword>
<keyword evidence="8" id="KW-0862">Zinc</keyword>
<dbReference type="GO" id="GO:0006508">
    <property type="term" value="P:proteolysis"/>
    <property type="evidence" value="ECO:0007669"/>
    <property type="project" value="UniProtKB-KW"/>
</dbReference>
<dbReference type="PANTHER" id="PTHR11705">
    <property type="entry name" value="PROTEASE FAMILY M14 CARBOXYPEPTIDASE A,B"/>
    <property type="match status" value="1"/>
</dbReference>
<sequence length="160" mass="18409">MSNVLETYTADPNTDRFLEHIDFYILPVLNIDGYVYSWLKDRLWRKSRSPCANSTCFGTDLNRNYDAKWCNYLSGSSQDWAGDLQIDFSYTFELRDNGTYHFILPENQIQATCEETMAAVTTIIEHIYDKHFLNAAPAVVALWSGVLASCFLSTYFVNLL</sequence>
<dbReference type="Proteomes" id="UP000288216">
    <property type="component" value="Unassembled WGS sequence"/>
</dbReference>
<keyword evidence="5" id="KW-0479">Metal-binding</keyword>
<dbReference type="Pfam" id="PF00246">
    <property type="entry name" value="Peptidase_M14"/>
    <property type="match status" value="2"/>
</dbReference>
<comment type="similarity">
    <text evidence="2 10">Belongs to the peptidase M14 family.</text>
</comment>
<comment type="caution">
    <text evidence="13">The sequence shown here is derived from an EMBL/GenBank/DDBJ whole genome shotgun (WGS) entry which is preliminary data.</text>
</comment>
<feature type="transmembrane region" description="Helical" evidence="11">
    <location>
        <begin position="20"/>
        <end position="39"/>
    </location>
</feature>
<dbReference type="OMA" id="SSHWEIC"/>
<evidence type="ECO:0000256" key="9">
    <source>
        <dbReference type="ARBA" id="ARBA00023049"/>
    </source>
</evidence>
<dbReference type="EMBL" id="BFAA01004027">
    <property type="protein sequence ID" value="GCB63606.1"/>
    <property type="molecule type" value="Genomic_DNA"/>
</dbReference>
<feature type="domain" description="Peptidase M14" evidence="12">
    <location>
        <begin position="1"/>
        <end position="160"/>
    </location>
</feature>
<evidence type="ECO:0000256" key="11">
    <source>
        <dbReference type="SAM" id="Phobius"/>
    </source>
</evidence>
<gene>
    <name evidence="13" type="ORF">scyTo_0009686</name>
</gene>